<accession>A0A238VMR5</accession>
<proteinExistence type="predicted"/>
<keyword evidence="1" id="KW-0472">Membrane</keyword>
<dbReference type="RefSeq" id="WP_089376968.1">
    <property type="nucleotide sequence ID" value="NZ_FZNX01000001.1"/>
</dbReference>
<reference evidence="3" key="1">
    <citation type="submission" date="2017-06" db="EMBL/GenBank/DDBJ databases">
        <authorList>
            <person name="Varghese N."/>
            <person name="Submissions S."/>
        </authorList>
    </citation>
    <scope>NUCLEOTIDE SEQUENCE [LARGE SCALE GENOMIC DNA]</scope>
    <source>
        <strain evidence="3">DSM 27993</strain>
    </source>
</reference>
<protein>
    <submittedName>
        <fullName evidence="2">Uncharacterized protein</fullName>
    </submittedName>
</protein>
<dbReference type="EMBL" id="FZNX01000001">
    <property type="protein sequence ID" value="SNR34779.1"/>
    <property type="molecule type" value="Genomic_DNA"/>
</dbReference>
<dbReference type="AlphaFoldDB" id="A0A238VMR5"/>
<gene>
    <name evidence="2" type="ORF">SAMN04488111_0635</name>
</gene>
<dbReference type="Proteomes" id="UP000198412">
    <property type="component" value="Unassembled WGS sequence"/>
</dbReference>
<sequence length="120" mass="13849">MSKIIDFYKKLTDGKKSALIGGILILIFGIIFSIYRHSRIEKLESNFIWTEGTITEIKLNVSKGTTQMEDIFLFEFKHNGKKIIKSRTTYKPELLKVGQKFKIKVHPEDSDLLEIELNGT</sequence>
<evidence type="ECO:0000256" key="1">
    <source>
        <dbReference type="SAM" id="Phobius"/>
    </source>
</evidence>
<organism evidence="2 3">
    <name type="scientific">Lutibacter flavus</name>
    <dbReference type="NCBI Taxonomy" id="691689"/>
    <lineage>
        <taxon>Bacteria</taxon>
        <taxon>Pseudomonadati</taxon>
        <taxon>Bacteroidota</taxon>
        <taxon>Flavobacteriia</taxon>
        <taxon>Flavobacteriales</taxon>
        <taxon>Flavobacteriaceae</taxon>
        <taxon>Lutibacter</taxon>
    </lineage>
</organism>
<feature type="transmembrane region" description="Helical" evidence="1">
    <location>
        <begin position="17"/>
        <end position="35"/>
    </location>
</feature>
<name>A0A238VMR5_9FLAO</name>
<evidence type="ECO:0000313" key="2">
    <source>
        <dbReference type="EMBL" id="SNR34779.1"/>
    </source>
</evidence>
<evidence type="ECO:0000313" key="3">
    <source>
        <dbReference type="Proteomes" id="UP000198412"/>
    </source>
</evidence>
<keyword evidence="1" id="KW-0812">Transmembrane</keyword>
<keyword evidence="1" id="KW-1133">Transmembrane helix</keyword>
<keyword evidence="3" id="KW-1185">Reference proteome</keyword>